<dbReference type="Gene3D" id="1.10.10.10">
    <property type="entry name" value="Winged helix-like DNA-binding domain superfamily/Winged helix DNA-binding domain"/>
    <property type="match status" value="1"/>
</dbReference>
<dbReference type="GeneID" id="80331056"/>
<dbReference type="InterPro" id="IPR036388">
    <property type="entry name" value="WH-like_DNA-bd_sf"/>
</dbReference>
<evidence type="ECO:0000256" key="1">
    <source>
        <dbReference type="ARBA" id="ARBA00023015"/>
    </source>
</evidence>
<sequence length="210" mass="22782">MAQRSYGQYCGLARALDVVGARWSLLIVRELLVGPARYNELLNGLPGIATNLLASRLRELEEVGVVARTLDTESNGVAYTLTPWGRELRDTVAALVKWSTPLMISGPGEDTFREHWLVVALDALLRDRRTDEPTTIGFTVDDETVIVHVDETGARVERGGEDPDTVLRGDSAVVLGLASGMLTVEQALAASELRGRKSDLLAVFGGARVR</sequence>
<reference evidence="5 6" key="1">
    <citation type="submission" date="2019-07" db="EMBL/GenBank/DDBJ databases">
        <title>Complete Genome Sequence and Methylome Analysis of Nocardia otitidis-caviarum NEB252.</title>
        <authorList>
            <person name="Fomenkov A."/>
            <person name="Anton B.P."/>
            <person name="Vincze T."/>
            <person name="Roberts R.J."/>
        </authorList>
    </citation>
    <scope>NUCLEOTIDE SEQUENCE [LARGE SCALE GENOMIC DNA]</scope>
    <source>
        <strain evidence="5 6">NEB252</strain>
    </source>
</reference>
<evidence type="ECO:0000256" key="3">
    <source>
        <dbReference type="ARBA" id="ARBA00023163"/>
    </source>
</evidence>
<evidence type="ECO:0000256" key="2">
    <source>
        <dbReference type="ARBA" id="ARBA00023125"/>
    </source>
</evidence>
<dbReference type="Proteomes" id="UP000317039">
    <property type="component" value="Chromosome"/>
</dbReference>
<accession>A0A516NFB7</accession>
<keyword evidence="1" id="KW-0805">Transcription regulation</keyword>
<dbReference type="AlphaFoldDB" id="A0A516NFB7"/>
<feature type="domain" description="HTH hxlR-type" evidence="4">
    <location>
        <begin position="10"/>
        <end position="107"/>
    </location>
</feature>
<proteinExistence type="predicted"/>
<dbReference type="PANTHER" id="PTHR33204">
    <property type="entry name" value="TRANSCRIPTIONAL REGULATOR, MARR FAMILY"/>
    <property type="match status" value="1"/>
</dbReference>
<organism evidence="5 6">
    <name type="scientific">Nocardia otitidiscaviarum</name>
    <dbReference type="NCBI Taxonomy" id="1823"/>
    <lineage>
        <taxon>Bacteria</taxon>
        <taxon>Bacillati</taxon>
        <taxon>Actinomycetota</taxon>
        <taxon>Actinomycetes</taxon>
        <taxon>Mycobacteriales</taxon>
        <taxon>Nocardiaceae</taxon>
        <taxon>Nocardia</taxon>
    </lineage>
</organism>
<keyword evidence="3" id="KW-0804">Transcription</keyword>
<evidence type="ECO:0000313" key="6">
    <source>
        <dbReference type="Proteomes" id="UP000317039"/>
    </source>
</evidence>
<dbReference type="Pfam" id="PF01638">
    <property type="entry name" value="HxlR"/>
    <property type="match status" value="1"/>
</dbReference>
<dbReference type="PROSITE" id="PS51118">
    <property type="entry name" value="HTH_HXLR"/>
    <property type="match status" value="1"/>
</dbReference>
<dbReference type="RefSeq" id="WP_143979313.1">
    <property type="nucleotide sequence ID" value="NZ_CP041695.1"/>
</dbReference>
<dbReference type="SUPFAM" id="SSF46785">
    <property type="entry name" value="Winged helix' DNA-binding domain"/>
    <property type="match status" value="1"/>
</dbReference>
<dbReference type="InterPro" id="IPR036390">
    <property type="entry name" value="WH_DNA-bd_sf"/>
</dbReference>
<dbReference type="PANTHER" id="PTHR33204:SF18">
    <property type="entry name" value="TRANSCRIPTIONAL REGULATORY PROTEIN"/>
    <property type="match status" value="1"/>
</dbReference>
<gene>
    <name evidence="5" type="ORF">FOH10_01390</name>
</gene>
<dbReference type="InterPro" id="IPR002577">
    <property type="entry name" value="HTH_HxlR"/>
</dbReference>
<dbReference type="KEGG" id="nod:FOH10_01390"/>
<dbReference type="GO" id="GO:0003677">
    <property type="term" value="F:DNA binding"/>
    <property type="evidence" value="ECO:0007669"/>
    <property type="project" value="UniProtKB-KW"/>
</dbReference>
<dbReference type="EMBL" id="CP041695">
    <property type="protein sequence ID" value="QDP77598.1"/>
    <property type="molecule type" value="Genomic_DNA"/>
</dbReference>
<keyword evidence="2" id="KW-0238">DNA-binding</keyword>
<protein>
    <submittedName>
        <fullName evidence="5">Helix-turn-helix transcriptional regulator</fullName>
    </submittedName>
</protein>
<evidence type="ECO:0000259" key="4">
    <source>
        <dbReference type="PROSITE" id="PS51118"/>
    </source>
</evidence>
<evidence type="ECO:0000313" key="5">
    <source>
        <dbReference type="EMBL" id="QDP77598.1"/>
    </source>
</evidence>
<name>A0A516NFB7_9NOCA</name>